<feature type="compositionally biased region" description="Polar residues" evidence="1">
    <location>
        <begin position="1338"/>
        <end position="1352"/>
    </location>
</feature>
<feature type="region of interest" description="Disordered" evidence="1">
    <location>
        <begin position="88"/>
        <end position="123"/>
    </location>
</feature>
<proteinExistence type="predicted"/>
<keyword evidence="3" id="KW-1185">Reference proteome</keyword>
<protein>
    <submittedName>
        <fullName evidence="2">Uncharacterized protein</fullName>
    </submittedName>
</protein>
<feature type="compositionally biased region" description="Acidic residues" evidence="1">
    <location>
        <begin position="1318"/>
        <end position="1329"/>
    </location>
</feature>
<feature type="compositionally biased region" description="Low complexity" evidence="1">
    <location>
        <begin position="1231"/>
        <end position="1244"/>
    </location>
</feature>
<feature type="compositionally biased region" description="Low complexity" evidence="1">
    <location>
        <begin position="619"/>
        <end position="635"/>
    </location>
</feature>
<feature type="compositionally biased region" description="Basic residues" evidence="1">
    <location>
        <begin position="1188"/>
        <end position="1198"/>
    </location>
</feature>
<feature type="compositionally biased region" description="Low complexity" evidence="1">
    <location>
        <begin position="1287"/>
        <end position="1296"/>
    </location>
</feature>
<feature type="compositionally biased region" description="Polar residues" evidence="1">
    <location>
        <begin position="585"/>
        <end position="597"/>
    </location>
</feature>
<feature type="region of interest" description="Disordered" evidence="1">
    <location>
        <begin position="1042"/>
        <end position="1070"/>
    </location>
</feature>
<reference evidence="2 3" key="1">
    <citation type="submission" date="2022-09" db="EMBL/GenBank/DDBJ databases">
        <authorList>
            <person name="Palmer J.M."/>
        </authorList>
    </citation>
    <scope>NUCLEOTIDE SEQUENCE [LARGE SCALE GENOMIC DNA]</scope>
    <source>
        <strain evidence="2 3">DSM 7382</strain>
    </source>
</reference>
<sequence length="1390" mass="151096">MLSTLRLRVPSRENKPSRSPPYNKQPFNFRVQIKSIAKYVEDLDRLPRSVSSHVLSFIGTRRHQSRRYTTVVAFSSEITVPEGDATRTVRFQHHRRTTPPTLNASPEAESHTPAPVEPSNSLDTVDVCAPYVDDSLQSVPSLTTSPAVSPPISESLSAQPPTSSIDTNLTTSTHILATSAATSPDVLALTSSEPHSQVSTVVKASPTIVGSSGSRNVTSYPMLPMPPLPSIPVSPAAPSLPVSPLQSPSCTTEESKFVFGSCGFPMEPKPTAKPIVQILRDPHRAQVKSTQRNSRISVKDQPQRLDDDLEAFSLELTAEMQKIPAKPERVATGTKSIPEVEAFMVEAADAMTHGGSGDAAMDDMSDDSDNDDDIAPDRFAANLHTYQANINQEVASDPTIPQPFIGTFSVCLTQPLLETIQTVAPPQALNAVQREAALILPYQSATPAKQEASWEATATLEAQTSTCDGAVNIDSEAAHISNDDLYGDLPDTPFFDPTLNQQDDNTGNISATTSPDATLTQPASSFQDTDTITTPSSPGNTIVPIEANVPTDSELQQGNLETSKISSEVCEPLIEVALSKFTANTDNQVMPDSSPTERSNDHRARAIRPMPRRLQQRPSTTNTTNTATDSDYTNNHNPPEPEYGQPYYDPSGLAEERPTATGYTGQVMDSGCPTATTQYSSLTGALGGQLPHYPHESAPNVPQTIVREVPTIVANTALMPTASSLPNTGVESGNPSVDSTTLLSNEPQYINTDESQIMLNHPSVTTLTWESSQVEVRVLIPCSWGSDEISSSQLPLSDGNLGAHCVSPGQTNDYNMEPSQQQVSDSMGTVQAADTNMQGILGHPTAGFIPDNYVNCVPPLINSENPTFFSFNTEQDMMDTLPNCQLNSDQVLFPGIVLADQEMEPRLSTPGEPSVRTPFPYTISNDQEFTPVGDYMADEPSLTTHTQAVPNVAITSHPSSQLYTADETGREWLSATMGRSSNLPPRTSTTLALNAESLEECIYTDDDVAAFDRAYATILSESHIEPKDDLLADNLDSLKDKSNDVDEDCTNPNHAEDATGDETPSSPVNRVITTPDPIFIPDFYDDLLSFDGTETPVSVSDQPDVTPLVSLCSSPVQDQTPLPKSLERPSASQEVADIPWFITEDDYFPAKVNIFFTWRPYNLKDRIHPTSREYLRRCSTDADGRSEPRKRRIRRRRPWRQDQCEGRSIESIRKFMGEALVEPSSDSTPRAESPAESSLAVEPSAEPPAEPSAESPVETSLALESSAEPPVEPFQPCPAVDVKEECASSISSIDTSATEDDAIDHDATEHDVPRDVDADTTECNDDSPESVDFPTTPAAHQSHQPTVSSTPRSQPPPLSETERWFARWALRLILLNILYQVFILHFSFLL</sequence>
<comment type="caution">
    <text evidence="2">The sequence shown here is derived from an EMBL/GenBank/DDBJ whole genome shotgun (WGS) entry which is preliminary data.</text>
</comment>
<feature type="region of interest" description="Disordered" evidence="1">
    <location>
        <begin position="1220"/>
        <end position="1358"/>
    </location>
</feature>
<organism evidence="2 3">
    <name type="scientific">Cerrena zonata</name>
    <dbReference type="NCBI Taxonomy" id="2478898"/>
    <lineage>
        <taxon>Eukaryota</taxon>
        <taxon>Fungi</taxon>
        <taxon>Dikarya</taxon>
        <taxon>Basidiomycota</taxon>
        <taxon>Agaricomycotina</taxon>
        <taxon>Agaricomycetes</taxon>
        <taxon>Polyporales</taxon>
        <taxon>Cerrenaceae</taxon>
        <taxon>Cerrena</taxon>
    </lineage>
</organism>
<name>A0AAW0G2R5_9APHY</name>
<evidence type="ECO:0000313" key="3">
    <source>
        <dbReference type="Proteomes" id="UP001385951"/>
    </source>
</evidence>
<evidence type="ECO:0000313" key="2">
    <source>
        <dbReference type="EMBL" id="KAK7685415.1"/>
    </source>
</evidence>
<dbReference type="Proteomes" id="UP001385951">
    <property type="component" value="Unassembled WGS sequence"/>
</dbReference>
<gene>
    <name evidence="2" type="ORF">QCA50_011278</name>
</gene>
<dbReference type="EMBL" id="JASBNA010000020">
    <property type="protein sequence ID" value="KAK7685415.1"/>
    <property type="molecule type" value="Genomic_DNA"/>
</dbReference>
<feature type="compositionally biased region" description="Basic and acidic residues" evidence="1">
    <location>
        <begin position="1304"/>
        <end position="1317"/>
    </location>
</feature>
<feature type="compositionally biased region" description="Polar residues" evidence="1">
    <location>
        <begin position="498"/>
        <end position="540"/>
    </location>
</feature>
<feature type="region of interest" description="Disordered" evidence="1">
    <location>
        <begin position="1179"/>
        <end position="1202"/>
    </location>
</feature>
<feature type="region of interest" description="Disordered" evidence="1">
    <location>
        <begin position="482"/>
        <end position="545"/>
    </location>
</feature>
<feature type="region of interest" description="Disordered" evidence="1">
    <location>
        <begin position="585"/>
        <end position="666"/>
    </location>
</feature>
<accession>A0AAW0G2R5</accession>
<feature type="region of interest" description="Disordered" evidence="1">
    <location>
        <begin position="136"/>
        <end position="168"/>
    </location>
</feature>
<evidence type="ECO:0000256" key="1">
    <source>
        <dbReference type="SAM" id="MobiDB-lite"/>
    </source>
</evidence>